<keyword evidence="1" id="KW-0963">Cytoplasm</keyword>
<evidence type="ECO:0000313" key="3">
    <source>
        <dbReference type="EMBL" id="NYE86173.1"/>
    </source>
</evidence>
<dbReference type="EMBL" id="JACBYR010000004">
    <property type="protein sequence ID" value="NYE86173.1"/>
    <property type="molecule type" value="Genomic_DNA"/>
</dbReference>
<dbReference type="GO" id="GO:0005737">
    <property type="term" value="C:cytoplasm"/>
    <property type="evidence" value="ECO:0007669"/>
    <property type="project" value="UniProtKB-SubCell"/>
</dbReference>
<evidence type="ECO:0000259" key="2">
    <source>
        <dbReference type="Pfam" id="PF02036"/>
    </source>
</evidence>
<organism evidence="3 4">
    <name type="scientific">Pigmentiphaga litoralis</name>
    <dbReference type="NCBI Taxonomy" id="516702"/>
    <lineage>
        <taxon>Bacteria</taxon>
        <taxon>Pseudomonadati</taxon>
        <taxon>Pseudomonadota</taxon>
        <taxon>Betaproteobacteria</taxon>
        <taxon>Burkholderiales</taxon>
        <taxon>Alcaligenaceae</taxon>
        <taxon>Pigmentiphaga</taxon>
    </lineage>
</organism>
<proteinExistence type="inferred from homology"/>
<sequence length="212" mass="22388">MPLPALSPYNAAARALDALLSREPWAQARLAPHAGKVARLIFGVGTLTLQVTEQGGVMLASADAVPDVTLTVATDKLSALMSADTAQRMSAVRIDGDAALAHVIGDLARDLRWDAEDDVAKVIGDIPAARLFGFAHGVAQGARTGARRFAENVAEYLSEESGAVASSYELEAWSAGVRKIRDDSERAAKRVDALAARLDAVEARRVRSQSKG</sequence>
<dbReference type="HAMAP" id="MF_02215">
    <property type="entry name" value="UbiJ"/>
    <property type="match status" value="1"/>
</dbReference>
<dbReference type="Proteomes" id="UP000542125">
    <property type="component" value="Unassembled WGS sequence"/>
</dbReference>
<keyword evidence="3" id="KW-0830">Ubiquinone</keyword>
<dbReference type="InterPro" id="IPR038989">
    <property type="entry name" value="UbiJ"/>
</dbReference>
<dbReference type="PANTHER" id="PTHR38693:SF1">
    <property type="entry name" value="UBIQUINONE BIOSYNTHESIS ACCESSORY FACTOR UBIJ"/>
    <property type="match status" value="1"/>
</dbReference>
<evidence type="ECO:0000256" key="1">
    <source>
        <dbReference type="HAMAP-Rule" id="MF_02215"/>
    </source>
</evidence>
<accession>A0A7Y9LQI7</accession>
<dbReference type="AlphaFoldDB" id="A0A7Y9LQI7"/>
<feature type="domain" description="SCP2" evidence="2">
    <location>
        <begin position="16"/>
        <end position="107"/>
    </location>
</feature>
<comment type="function">
    <text evidence="1">Required for ubiquinone (coenzyme Q) biosynthesis. Binds hydrophobic ubiquinone biosynthetic intermediates via its SCP2 domain and is essential for the stability of the Ubi complex. May constitute a docking platform where Ubi enzymes assemble and access their SCP2-bound polyprenyl substrates.</text>
</comment>
<comment type="pathway">
    <text evidence="1">Cofactor biosynthesis; ubiquinone biosynthesis.</text>
</comment>
<gene>
    <name evidence="1" type="primary">ubiJ</name>
    <name evidence="3" type="ORF">FHW18_005499</name>
</gene>
<dbReference type="UniPathway" id="UPA00232"/>
<name>A0A7Y9LQI7_9BURK</name>
<dbReference type="PANTHER" id="PTHR38693">
    <property type="entry name" value="UBIQUINONE BIOSYNTHESIS PROTEIN UBIJ"/>
    <property type="match status" value="1"/>
</dbReference>
<reference evidence="3 4" key="1">
    <citation type="submission" date="2020-07" db="EMBL/GenBank/DDBJ databases">
        <title>Genomic Encyclopedia of Type Strains, Phase IV (KMG-V): Genome sequencing to study the core and pangenomes of soil and plant-associated prokaryotes.</title>
        <authorList>
            <person name="Whitman W."/>
        </authorList>
    </citation>
    <scope>NUCLEOTIDE SEQUENCE [LARGE SCALE GENOMIC DNA]</scope>
    <source>
        <strain evidence="3 4">SAS40</strain>
    </source>
</reference>
<comment type="caution">
    <text evidence="3">The sequence shown here is derived from an EMBL/GenBank/DDBJ whole genome shotgun (WGS) entry which is preliminary data.</text>
</comment>
<keyword evidence="1" id="KW-0831">Ubiquinone biosynthesis</keyword>
<dbReference type="Pfam" id="PF02036">
    <property type="entry name" value="SCP2"/>
    <property type="match status" value="1"/>
</dbReference>
<comment type="subcellular location">
    <subcellularLocation>
        <location evidence="1">Cytoplasm</location>
    </subcellularLocation>
</comment>
<comment type="similarity">
    <text evidence="1">Belongs to the UbiJ family.</text>
</comment>
<dbReference type="InterPro" id="IPR003033">
    <property type="entry name" value="SCP2_sterol-bd_dom"/>
</dbReference>
<dbReference type="GO" id="GO:0006744">
    <property type="term" value="P:ubiquinone biosynthetic process"/>
    <property type="evidence" value="ECO:0007669"/>
    <property type="project" value="UniProtKB-UniRule"/>
</dbReference>
<protein>
    <recommendedName>
        <fullName evidence="1">Ubiquinone biosynthesis accessory factor UbiJ</fullName>
    </recommendedName>
</protein>
<evidence type="ECO:0000313" key="4">
    <source>
        <dbReference type="Proteomes" id="UP000542125"/>
    </source>
</evidence>
<dbReference type="RefSeq" id="WP_179590996.1">
    <property type="nucleotide sequence ID" value="NZ_JACBYR010000004.1"/>
</dbReference>
<keyword evidence="4" id="KW-1185">Reference proteome</keyword>